<dbReference type="InterPro" id="IPR042070">
    <property type="entry name" value="PucR_C-HTH_sf"/>
</dbReference>
<gene>
    <name evidence="2" type="ORF">CVS27_17300</name>
</gene>
<dbReference type="InterPro" id="IPR025736">
    <property type="entry name" value="PucR_C-HTH_dom"/>
</dbReference>
<organism evidence="2 3">
    <name type="scientific">Arthrobacter glacialis</name>
    <dbReference type="NCBI Taxonomy" id="1664"/>
    <lineage>
        <taxon>Bacteria</taxon>
        <taxon>Bacillati</taxon>
        <taxon>Actinomycetota</taxon>
        <taxon>Actinomycetes</taxon>
        <taxon>Micrococcales</taxon>
        <taxon>Micrococcaceae</taxon>
        <taxon>Arthrobacter</taxon>
    </lineage>
</organism>
<dbReference type="RefSeq" id="WP_103467158.1">
    <property type="nucleotide sequence ID" value="NZ_PPXB01000018.1"/>
</dbReference>
<evidence type="ECO:0000313" key="3">
    <source>
        <dbReference type="Proteomes" id="UP000237061"/>
    </source>
</evidence>
<feature type="domain" description="PucR C-terminal helix-turn-helix" evidence="1">
    <location>
        <begin position="342"/>
        <end position="398"/>
    </location>
</feature>
<evidence type="ECO:0000259" key="1">
    <source>
        <dbReference type="Pfam" id="PF13556"/>
    </source>
</evidence>
<accession>A0A2S3ZSF4</accession>
<comment type="caution">
    <text evidence="2">The sequence shown here is derived from an EMBL/GenBank/DDBJ whole genome shotgun (WGS) entry which is preliminary data.</text>
</comment>
<dbReference type="PANTHER" id="PTHR33744:SF17">
    <property type="entry name" value="CONSERVED PROTEIN"/>
    <property type="match status" value="1"/>
</dbReference>
<proteinExistence type="predicted"/>
<dbReference type="Proteomes" id="UP000237061">
    <property type="component" value="Unassembled WGS sequence"/>
</dbReference>
<keyword evidence="3" id="KW-1185">Reference proteome</keyword>
<protein>
    <submittedName>
        <fullName evidence="2">PucR family transcriptional regulator</fullName>
    </submittedName>
</protein>
<dbReference type="EMBL" id="PPXC01000017">
    <property type="protein sequence ID" value="POH72140.1"/>
    <property type="molecule type" value="Genomic_DNA"/>
</dbReference>
<dbReference type="AlphaFoldDB" id="A0A2S3ZSF4"/>
<dbReference type="OrthoDB" id="3505602at2"/>
<name>A0A2S3ZSF4_ARTGL</name>
<dbReference type="PANTHER" id="PTHR33744">
    <property type="entry name" value="CARBOHYDRATE DIACID REGULATOR"/>
    <property type="match status" value="1"/>
</dbReference>
<evidence type="ECO:0000313" key="2">
    <source>
        <dbReference type="EMBL" id="POH72140.1"/>
    </source>
</evidence>
<reference evidence="2 3" key="1">
    <citation type="submission" date="2018-01" db="EMBL/GenBank/DDBJ databases">
        <title>Arthrobacter sp. nov., from glaciers in China.</title>
        <authorList>
            <person name="Liu Q."/>
            <person name="Xin Y.-H."/>
        </authorList>
    </citation>
    <scope>NUCLEOTIDE SEQUENCE [LARGE SCALE GENOMIC DNA]</scope>
    <source>
        <strain evidence="2 3">HLT2-12-2</strain>
    </source>
</reference>
<dbReference type="Pfam" id="PF13556">
    <property type="entry name" value="HTH_30"/>
    <property type="match status" value="1"/>
</dbReference>
<dbReference type="InterPro" id="IPR051448">
    <property type="entry name" value="CdaR-like_regulators"/>
</dbReference>
<sequence length="407" mass="43751">MRNPEIENLVEELALQLGRGLSLEDLDGLLLAYSANQSHADRVRVNFLLSKRVPADVSAWQLSHGIASAVRPVVIPANDDLGMLGRVCVPLLVRGFRVGYLWVQQDAQEPSATAVLAELPQVRDSLDLLATLLLDSNTAESSVRQLREQQFLAAVSGDKRAIDVLGEWPEIRQNGPWQMATLYAAPGIPGRSAVPAVTDPLAAALIHRSAGLQGTIGVDEALFSAGLATHAALLFRHTPGRSSHAAVLSRYAAELSKRTGVPPERVVMGISEPFVSLRALPAANVESHIAAQAAAVDPALGEILDVRGAGVYEVLAGGAADPEDSVYYRLLRDRDGAQELFPVLELLYDSDGAVARVAEQLHLHRSSVYNRLSRVRGIIGADPLSGRVRLELHLALKAARWAGRPRL</sequence>
<dbReference type="Gene3D" id="1.10.10.2840">
    <property type="entry name" value="PucR C-terminal helix-turn-helix domain"/>
    <property type="match status" value="1"/>
</dbReference>